<organism evidence="1 2">
    <name type="scientific">Physcomitrium patens</name>
    <name type="common">Spreading-leaved earth moss</name>
    <name type="synonym">Physcomitrella patens</name>
    <dbReference type="NCBI Taxonomy" id="3218"/>
    <lineage>
        <taxon>Eukaryota</taxon>
        <taxon>Viridiplantae</taxon>
        <taxon>Streptophyta</taxon>
        <taxon>Embryophyta</taxon>
        <taxon>Bryophyta</taxon>
        <taxon>Bryophytina</taxon>
        <taxon>Bryopsida</taxon>
        <taxon>Funariidae</taxon>
        <taxon>Funariales</taxon>
        <taxon>Funariaceae</taxon>
        <taxon>Physcomitrium</taxon>
    </lineage>
</organism>
<evidence type="ECO:0000313" key="2">
    <source>
        <dbReference type="Proteomes" id="UP000006727"/>
    </source>
</evidence>
<reference evidence="1 2" key="1">
    <citation type="journal article" date="2008" name="Science">
        <title>The Physcomitrella genome reveals evolutionary insights into the conquest of land by plants.</title>
        <authorList>
            <person name="Rensing S."/>
            <person name="Lang D."/>
            <person name="Zimmer A."/>
            <person name="Terry A."/>
            <person name="Salamov A."/>
            <person name="Shapiro H."/>
            <person name="Nishiyama T."/>
            <person name="Perroud P.-F."/>
            <person name="Lindquist E."/>
            <person name="Kamisugi Y."/>
            <person name="Tanahashi T."/>
            <person name="Sakakibara K."/>
            <person name="Fujita T."/>
            <person name="Oishi K."/>
            <person name="Shin-I T."/>
            <person name="Kuroki Y."/>
            <person name="Toyoda A."/>
            <person name="Suzuki Y."/>
            <person name="Hashimoto A."/>
            <person name="Yamaguchi K."/>
            <person name="Sugano A."/>
            <person name="Kohara Y."/>
            <person name="Fujiyama A."/>
            <person name="Anterola A."/>
            <person name="Aoki S."/>
            <person name="Ashton N."/>
            <person name="Barbazuk W.B."/>
            <person name="Barker E."/>
            <person name="Bennetzen J."/>
            <person name="Bezanilla M."/>
            <person name="Blankenship R."/>
            <person name="Cho S.H."/>
            <person name="Dutcher S."/>
            <person name="Estelle M."/>
            <person name="Fawcett J.A."/>
            <person name="Gundlach H."/>
            <person name="Hanada K."/>
            <person name="Heyl A."/>
            <person name="Hicks K.A."/>
            <person name="Hugh J."/>
            <person name="Lohr M."/>
            <person name="Mayer K."/>
            <person name="Melkozernov A."/>
            <person name="Murata T."/>
            <person name="Nelson D."/>
            <person name="Pils B."/>
            <person name="Prigge M."/>
            <person name="Reiss B."/>
            <person name="Renner T."/>
            <person name="Rombauts S."/>
            <person name="Rushton P."/>
            <person name="Sanderfoot A."/>
            <person name="Schween G."/>
            <person name="Shiu S.-H."/>
            <person name="Stueber K."/>
            <person name="Theodoulou F.L."/>
            <person name="Tu H."/>
            <person name="Van de Peer Y."/>
            <person name="Verrier P.J."/>
            <person name="Waters E."/>
            <person name="Wood A."/>
            <person name="Yang L."/>
            <person name="Cove D."/>
            <person name="Cuming A."/>
            <person name="Hasebe M."/>
            <person name="Lucas S."/>
            <person name="Mishler D.B."/>
            <person name="Reski R."/>
            <person name="Grigoriev I."/>
            <person name="Quatrano R.S."/>
            <person name="Boore J.L."/>
        </authorList>
    </citation>
    <scope>NUCLEOTIDE SEQUENCE [LARGE SCALE GENOMIC DNA]</scope>
    <source>
        <strain evidence="1 2">cv. Gransden 2004</strain>
    </source>
</reference>
<dbReference type="EMBL" id="ABEU02000020">
    <property type="status" value="NOT_ANNOTATED_CDS"/>
    <property type="molecule type" value="Genomic_DNA"/>
</dbReference>
<accession>A0A7I4C4G4</accession>
<reference evidence="1 2" key="2">
    <citation type="journal article" date="2018" name="Plant J.">
        <title>The Physcomitrella patens chromosome-scale assembly reveals moss genome structure and evolution.</title>
        <authorList>
            <person name="Lang D."/>
            <person name="Ullrich K.K."/>
            <person name="Murat F."/>
            <person name="Fuchs J."/>
            <person name="Jenkins J."/>
            <person name="Haas F.B."/>
            <person name="Piednoel M."/>
            <person name="Gundlach H."/>
            <person name="Van Bel M."/>
            <person name="Meyberg R."/>
            <person name="Vives C."/>
            <person name="Morata J."/>
            <person name="Symeonidi A."/>
            <person name="Hiss M."/>
            <person name="Muchero W."/>
            <person name="Kamisugi Y."/>
            <person name="Saleh O."/>
            <person name="Blanc G."/>
            <person name="Decker E.L."/>
            <person name="van Gessel N."/>
            <person name="Grimwood J."/>
            <person name="Hayes R.D."/>
            <person name="Graham S.W."/>
            <person name="Gunter L.E."/>
            <person name="McDaniel S.F."/>
            <person name="Hoernstein S.N.W."/>
            <person name="Larsson A."/>
            <person name="Li F.W."/>
            <person name="Perroud P.F."/>
            <person name="Phillips J."/>
            <person name="Ranjan P."/>
            <person name="Rokshar D.S."/>
            <person name="Rothfels C.J."/>
            <person name="Schneider L."/>
            <person name="Shu S."/>
            <person name="Stevenson D.W."/>
            <person name="Thummler F."/>
            <person name="Tillich M."/>
            <person name="Villarreal Aguilar J.C."/>
            <person name="Widiez T."/>
            <person name="Wong G.K."/>
            <person name="Wymore A."/>
            <person name="Zhang Y."/>
            <person name="Zimmer A.D."/>
            <person name="Quatrano R.S."/>
            <person name="Mayer K.F.X."/>
            <person name="Goodstein D."/>
            <person name="Casacuberta J.M."/>
            <person name="Vandepoele K."/>
            <person name="Reski R."/>
            <person name="Cuming A.C."/>
            <person name="Tuskan G.A."/>
            <person name="Maumus F."/>
            <person name="Salse J."/>
            <person name="Schmutz J."/>
            <person name="Rensing S.A."/>
        </authorList>
    </citation>
    <scope>NUCLEOTIDE SEQUENCE [LARGE SCALE GENOMIC DNA]</scope>
    <source>
        <strain evidence="1 2">cv. Gransden 2004</strain>
    </source>
</reference>
<name>A0A7I4C4G4_PHYPA</name>
<protein>
    <submittedName>
        <fullName evidence="1">Uncharacterized protein</fullName>
    </submittedName>
</protein>
<evidence type="ECO:0000313" key="1">
    <source>
        <dbReference type="EnsemblPlants" id="Pp3c20_23780V3.3"/>
    </source>
</evidence>
<sequence length="65" mass="7425">MNCTFHKECSILTTRLVPLPYIVLRHVVDLVSGESEVAFWWTRPLYHSITPTAALGGEVFRLSHQ</sequence>
<keyword evidence="2" id="KW-1185">Reference proteome</keyword>
<dbReference type="Gramene" id="Pp3c20_23780V3.3">
    <property type="protein sequence ID" value="Pp3c20_23780V3.3"/>
    <property type="gene ID" value="Pp3c20_23780"/>
</dbReference>
<proteinExistence type="predicted"/>
<dbReference type="AlphaFoldDB" id="A0A7I4C4G4"/>
<dbReference type="EnsemblPlants" id="Pp3c20_23780V3.3">
    <property type="protein sequence ID" value="Pp3c20_23780V3.3"/>
    <property type="gene ID" value="Pp3c20_23780"/>
</dbReference>
<dbReference type="InParanoid" id="A0A7I4C4G4"/>
<dbReference type="Proteomes" id="UP000006727">
    <property type="component" value="Chromosome 20"/>
</dbReference>
<reference evidence="1" key="3">
    <citation type="submission" date="2020-12" db="UniProtKB">
        <authorList>
            <consortium name="EnsemblPlants"/>
        </authorList>
    </citation>
    <scope>IDENTIFICATION</scope>
</reference>